<protein>
    <submittedName>
        <fullName evidence="8">Secretion system protein</fullName>
    </submittedName>
</protein>
<evidence type="ECO:0000313" key="8">
    <source>
        <dbReference type="EMBL" id="PNF76841.1"/>
    </source>
</evidence>
<dbReference type="Proteomes" id="UP000235881">
    <property type="component" value="Unassembled WGS sequence"/>
</dbReference>
<accession>A0A4P9E1T4</accession>
<name>A0A4P9E1T4_9GAMM</name>
<evidence type="ECO:0000256" key="2">
    <source>
        <dbReference type="ARBA" id="ARBA00022475"/>
    </source>
</evidence>
<organism evidence="8 9">
    <name type="scientific">Stutzerimonas degradans</name>
    <dbReference type="NCBI Taxonomy" id="2968968"/>
    <lineage>
        <taxon>Bacteria</taxon>
        <taxon>Pseudomonadati</taxon>
        <taxon>Pseudomonadota</taxon>
        <taxon>Gammaproteobacteria</taxon>
        <taxon>Pseudomonadales</taxon>
        <taxon>Pseudomonadaceae</taxon>
        <taxon>Stutzerimonas</taxon>
    </lineage>
</organism>
<feature type="domain" description="Type II secretion system protein GspF" evidence="6">
    <location>
        <begin position="161"/>
        <end position="286"/>
    </location>
</feature>
<comment type="subcellular location">
    <subcellularLocation>
        <location evidence="1">Cell membrane</location>
        <topology evidence="1">Multi-pass membrane protein</topology>
    </subcellularLocation>
</comment>
<dbReference type="PANTHER" id="PTHR35007:SF1">
    <property type="entry name" value="PILUS ASSEMBLY PROTEIN"/>
    <property type="match status" value="1"/>
</dbReference>
<dbReference type="GO" id="GO:0005886">
    <property type="term" value="C:plasma membrane"/>
    <property type="evidence" value="ECO:0007669"/>
    <property type="project" value="UniProtKB-SubCell"/>
</dbReference>
<keyword evidence="3" id="KW-0812">Transmembrane</keyword>
<keyword evidence="5" id="KW-0472">Membrane</keyword>
<dbReference type="Pfam" id="PF19360">
    <property type="entry name" value="TadB_TadC_N"/>
    <property type="match status" value="1"/>
</dbReference>
<evidence type="ECO:0000256" key="5">
    <source>
        <dbReference type="ARBA" id="ARBA00023136"/>
    </source>
</evidence>
<evidence type="ECO:0000313" key="9">
    <source>
        <dbReference type="Proteomes" id="UP000235881"/>
    </source>
</evidence>
<proteinExistence type="predicted"/>
<comment type="caution">
    <text evidence="8">The sequence shown here is derived from an EMBL/GenBank/DDBJ whole genome shotgun (WGS) entry which is preliminary data.</text>
</comment>
<dbReference type="InterPro" id="IPR042094">
    <property type="entry name" value="T2SS_GspF_sf"/>
</dbReference>
<dbReference type="Pfam" id="PF00482">
    <property type="entry name" value="T2SSF"/>
    <property type="match status" value="1"/>
</dbReference>
<evidence type="ECO:0000256" key="4">
    <source>
        <dbReference type="ARBA" id="ARBA00022989"/>
    </source>
</evidence>
<dbReference type="InterPro" id="IPR018076">
    <property type="entry name" value="T2SS_GspF_dom"/>
</dbReference>
<evidence type="ECO:0000256" key="3">
    <source>
        <dbReference type="ARBA" id="ARBA00022692"/>
    </source>
</evidence>
<dbReference type="InterPro" id="IPR045824">
    <property type="entry name" value="T2SS_TadB-like_N"/>
</dbReference>
<gene>
    <name evidence="8" type="ORF">CXK95_10610</name>
</gene>
<dbReference type="EMBL" id="POUK01000003">
    <property type="protein sequence ID" value="PNF76841.1"/>
    <property type="molecule type" value="Genomic_DNA"/>
</dbReference>
<keyword evidence="9" id="KW-1185">Reference proteome</keyword>
<keyword evidence="4" id="KW-1133">Transmembrane helix</keyword>
<evidence type="ECO:0000259" key="7">
    <source>
        <dbReference type="Pfam" id="PF19360"/>
    </source>
</evidence>
<dbReference type="AlphaFoldDB" id="A0A4P9E1T4"/>
<dbReference type="RefSeq" id="WP_043298981.1">
    <property type="nucleotide sequence ID" value="NZ_CP065721.1"/>
</dbReference>
<feature type="domain" description="Type II secretion system protein TadB-like N-terminal" evidence="7">
    <location>
        <begin position="12"/>
        <end position="108"/>
    </location>
</feature>
<sequence length="328" mass="37220">MSQLPAEFFLAFFGMIFVAVFLLSQGLTVPVFGEAGRVRKRIRERLQLLEQASDLPNMQVLLRQKYLKRLSPLDAALEQLPLMERLAQTIEQSGHHYRAYRVVLLGLVLGVAVALLGWLLLRLWWLAALLGFAAFWLPLLKIGRDRANRFAEFEEGLADALDAMCRALRAGHPFNETLRLVADEHQGAVAHEFGLTFADINYGNDVRRAMLGLLERMPSMTVMMLVTSILIHRETGGNLTEVLERLSRLIRERFRFQRKVRTLSAEGRMSAWVLVSVPFVLAAVIMLTTPEYLPLLVNEPIGQKLSMAAFGAMLLGIFWIRRIIRIQV</sequence>
<evidence type="ECO:0000259" key="6">
    <source>
        <dbReference type="Pfam" id="PF00482"/>
    </source>
</evidence>
<dbReference type="PANTHER" id="PTHR35007">
    <property type="entry name" value="INTEGRAL MEMBRANE PROTEIN-RELATED"/>
    <property type="match status" value="1"/>
</dbReference>
<dbReference type="Gene3D" id="1.20.81.30">
    <property type="entry name" value="Type II secretion system (T2SS), domain F"/>
    <property type="match status" value="1"/>
</dbReference>
<evidence type="ECO:0000256" key="1">
    <source>
        <dbReference type="ARBA" id="ARBA00004651"/>
    </source>
</evidence>
<keyword evidence="2" id="KW-1003">Cell membrane</keyword>
<reference evidence="8 9" key="1">
    <citation type="submission" date="2018-01" db="EMBL/GenBank/DDBJ databases">
        <title>Denitrification phenotypes of diverse strains of Pseudomonas stutzeri.</title>
        <authorList>
            <person name="Milligan D.A."/>
            <person name="Bergaust L."/>
            <person name="Bakken L.R."/>
            <person name="Frostegard A."/>
        </authorList>
    </citation>
    <scope>NUCLEOTIDE SEQUENCE [LARGE SCALE GENOMIC DNA]</scope>
    <source>
        <strain evidence="8 9">DSM 50238</strain>
    </source>
</reference>